<organism evidence="7 8">
    <name type="scientific">Paramarasmius palmivorus</name>
    <dbReference type="NCBI Taxonomy" id="297713"/>
    <lineage>
        <taxon>Eukaryota</taxon>
        <taxon>Fungi</taxon>
        <taxon>Dikarya</taxon>
        <taxon>Basidiomycota</taxon>
        <taxon>Agaricomycotina</taxon>
        <taxon>Agaricomycetes</taxon>
        <taxon>Agaricomycetidae</taxon>
        <taxon>Agaricales</taxon>
        <taxon>Marasmiineae</taxon>
        <taxon>Marasmiaceae</taxon>
        <taxon>Paramarasmius</taxon>
    </lineage>
</organism>
<dbReference type="CDD" id="cd00067">
    <property type="entry name" value="GAL4"/>
    <property type="match status" value="1"/>
</dbReference>
<dbReference type="SMART" id="SM00066">
    <property type="entry name" value="GAL4"/>
    <property type="match status" value="1"/>
</dbReference>
<dbReference type="AlphaFoldDB" id="A0AAW0DHT9"/>
<dbReference type="InterPro" id="IPR050815">
    <property type="entry name" value="TF_fung"/>
</dbReference>
<name>A0AAW0DHT9_9AGAR</name>
<reference evidence="7 8" key="1">
    <citation type="submission" date="2024-01" db="EMBL/GenBank/DDBJ databases">
        <title>A draft genome for a cacao thread blight-causing isolate of Paramarasmius palmivorus.</title>
        <authorList>
            <person name="Baruah I.K."/>
            <person name="Bukari Y."/>
            <person name="Amoako-Attah I."/>
            <person name="Meinhardt L.W."/>
            <person name="Bailey B.A."/>
            <person name="Cohen S.P."/>
        </authorList>
    </citation>
    <scope>NUCLEOTIDE SEQUENCE [LARGE SCALE GENOMIC DNA]</scope>
    <source>
        <strain evidence="7 8">GH-12</strain>
    </source>
</reference>
<gene>
    <name evidence="7" type="ORF">VNI00_004505</name>
</gene>
<sequence>MSTLRSSQVRTACGNCRFRKVKCDGLKPVCTQCLTRTSLNDECDYGDSNGVTTSEELQSTIQKLEARLHELEYGTTPGAVRLYHIGDSNEGIHPRGPSVERIRVSEDSPLDSRRAALQTFLSQHASAFAFFLNHSRFAQNALSILPSGHPHRPCSGLLNTVYYIASALRQGSDAKIPAELLLEAIGILATDNPTKIVQAIQAEVLLASWFLYFNKILEGKYHLGTAISLAVGAGLHKIRSPNPTSGFTRGMSLPSPLDGIEEGERIVGFWHVYAMSSIWDAILGPSTLCAILDGDGKGIDTPWAWDMRDYEQAAIPVDLTGGLTVHSFLAHTPSSTNGMSAISMFAKASTLFSKSKNFADSVSSTSLTPSGITNGVTNYLQYLDNLIDEFTSALTPLGPPNTMGIPAPALHLTILTHTLAYTSTIHLHSPFAVTDARSSTKSLSAANLVSQLLPHIDYLVSDTNGRSTSINPAFGALWLTVGRVFVNELVRLRGLRTSSAGTGTSRASEIIAMLRTLRSTMTLVGQRCPFVASQLAKLNDIAPYESR</sequence>
<dbReference type="GO" id="GO:0000981">
    <property type="term" value="F:DNA-binding transcription factor activity, RNA polymerase II-specific"/>
    <property type="evidence" value="ECO:0007669"/>
    <property type="project" value="InterPro"/>
</dbReference>
<evidence type="ECO:0000256" key="3">
    <source>
        <dbReference type="ARBA" id="ARBA00023015"/>
    </source>
</evidence>
<dbReference type="CDD" id="cd12148">
    <property type="entry name" value="fungal_TF_MHR"/>
    <property type="match status" value="1"/>
</dbReference>
<evidence type="ECO:0000256" key="2">
    <source>
        <dbReference type="ARBA" id="ARBA00022723"/>
    </source>
</evidence>
<dbReference type="SUPFAM" id="SSF57701">
    <property type="entry name" value="Zn2/Cys6 DNA-binding domain"/>
    <property type="match status" value="1"/>
</dbReference>
<dbReference type="Proteomes" id="UP001383192">
    <property type="component" value="Unassembled WGS sequence"/>
</dbReference>
<keyword evidence="4" id="KW-0804">Transcription</keyword>
<dbReference type="GO" id="GO:0005634">
    <property type="term" value="C:nucleus"/>
    <property type="evidence" value="ECO:0007669"/>
    <property type="project" value="UniProtKB-SubCell"/>
</dbReference>
<dbReference type="PROSITE" id="PS50048">
    <property type="entry name" value="ZN2_CY6_FUNGAL_2"/>
    <property type="match status" value="1"/>
</dbReference>
<evidence type="ECO:0000256" key="1">
    <source>
        <dbReference type="ARBA" id="ARBA00004123"/>
    </source>
</evidence>
<dbReference type="EMBL" id="JAYKXP010000012">
    <property type="protein sequence ID" value="KAK7051530.1"/>
    <property type="molecule type" value="Genomic_DNA"/>
</dbReference>
<dbReference type="InterPro" id="IPR036864">
    <property type="entry name" value="Zn2-C6_fun-type_DNA-bd_sf"/>
</dbReference>
<accession>A0AAW0DHT9</accession>
<dbReference type="PANTHER" id="PTHR47338:SF29">
    <property type="entry name" value="ZN(2)-C6 FUNGAL-TYPE DOMAIN-CONTAINING PROTEIN"/>
    <property type="match status" value="1"/>
</dbReference>
<evidence type="ECO:0000313" key="7">
    <source>
        <dbReference type="EMBL" id="KAK7051530.1"/>
    </source>
</evidence>
<protein>
    <recommendedName>
        <fullName evidence="6">Zn(2)-C6 fungal-type domain-containing protein</fullName>
    </recommendedName>
</protein>
<dbReference type="Pfam" id="PF00172">
    <property type="entry name" value="Zn_clus"/>
    <property type="match status" value="1"/>
</dbReference>
<evidence type="ECO:0000313" key="8">
    <source>
        <dbReference type="Proteomes" id="UP001383192"/>
    </source>
</evidence>
<keyword evidence="5" id="KW-0539">Nucleus</keyword>
<dbReference type="PANTHER" id="PTHR47338">
    <property type="entry name" value="ZN(II)2CYS6 TRANSCRIPTION FACTOR (EUROFUNG)-RELATED"/>
    <property type="match status" value="1"/>
</dbReference>
<keyword evidence="3" id="KW-0805">Transcription regulation</keyword>
<proteinExistence type="predicted"/>
<feature type="domain" description="Zn(2)-C6 fungal-type" evidence="6">
    <location>
        <begin position="12"/>
        <end position="45"/>
    </location>
</feature>
<evidence type="ECO:0000256" key="5">
    <source>
        <dbReference type="ARBA" id="ARBA00023242"/>
    </source>
</evidence>
<keyword evidence="2" id="KW-0479">Metal-binding</keyword>
<keyword evidence="8" id="KW-1185">Reference proteome</keyword>
<comment type="subcellular location">
    <subcellularLocation>
        <location evidence="1">Nucleus</location>
    </subcellularLocation>
</comment>
<dbReference type="InterPro" id="IPR001138">
    <property type="entry name" value="Zn2Cys6_DnaBD"/>
</dbReference>
<evidence type="ECO:0000259" key="6">
    <source>
        <dbReference type="PROSITE" id="PS50048"/>
    </source>
</evidence>
<evidence type="ECO:0000256" key="4">
    <source>
        <dbReference type="ARBA" id="ARBA00023163"/>
    </source>
</evidence>
<dbReference type="Gene3D" id="4.10.240.10">
    <property type="entry name" value="Zn(2)-C6 fungal-type DNA-binding domain"/>
    <property type="match status" value="1"/>
</dbReference>
<dbReference type="GO" id="GO:0008270">
    <property type="term" value="F:zinc ion binding"/>
    <property type="evidence" value="ECO:0007669"/>
    <property type="project" value="InterPro"/>
</dbReference>
<comment type="caution">
    <text evidence="7">The sequence shown here is derived from an EMBL/GenBank/DDBJ whole genome shotgun (WGS) entry which is preliminary data.</text>
</comment>